<keyword evidence="3" id="KW-1185">Reference proteome</keyword>
<organism evidence="2 3">
    <name type="scientific">Orbilia brochopaga</name>
    <dbReference type="NCBI Taxonomy" id="3140254"/>
    <lineage>
        <taxon>Eukaryota</taxon>
        <taxon>Fungi</taxon>
        <taxon>Dikarya</taxon>
        <taxon>Ascomycota</taxon>
        <taxon>Pezizomycotina</taxon>
        <taxon>Orbiliomycetes</taxon>
        <taxon>Orbiliales</taxon>
        <taxon>Orbiliaceae</taxon>
        <taxon>Orbilia</taxon>
    </lineage>
</organism>
<evidence type="ECO:0000313" key="3">
    <source>
        <dbReference type="Proteomes" id="UP001375240"/>
    </source>
</evidence>
<evidence type="ECO:0000313" key="2">
    <source>
        <dbReference type="EMBL" id="KAK6359032.1"/>
    </source>
</evidence>
<name>A0AAV9VE67_9PEZI</name>
<dbReference type="EMBL" id="JAVHNQ010000001">
    <property type="protein sequence ID" value="KAK6359032.1"/>
    <property type="molecule type" value="Genomic_DNA"/>
</dbReference>
<gene>
    <name evidence="2" type="ORF">TWF696_000203</name>
</gene>
<sequence length="184" mass="21260">MSQRNVLLRSSTNSADSPSASAAALQTVSILSRLSERIRRKIRQYHLTRQERAEGPSIFVDLATSRPEAVGPERNSNRPWTREIRRLLNRLREEEYQQFMIHRARGYHGMACPQAISERYERAYDIGKLERRWEEANGRIQDGAPDGYSEFGNRELRNMADFFQTSENFDAPSSDGVSPHKAFR</sequence>
<accession>A0AAV9VE67</accession>
<dbReference type="AlphaFoldDB" id="A0AAV9VE67"/>
<evidence type="ECO:0000256" key="1">
    <source>
        <dbReference type="SAM" id="MobiDB-lite"/>
    </source>
</evidence>
<comment type="caution">
    <text evidence="2">The sequence shown here is derived from an EMBL/GenBank/DDBJ whole genome shotgun (WGS) entry which is preliminary data.</text>
</comment>
<feature type="compositionally biased region" description="Low complexity" evidence="1">
    <location>
        <begin position="10"/>
        <end position="21"/>
    </location>
</feature>
<feature type="region of interest" description="Disordered" evidence="1">
    <location>
        <begin position="1"/>
        <end position="21"/>
    </location>
</feature>
<proteinExistence type="predicted"/>
<reference evidence="2 3" key="1">
    <citation type="submission" date="2019-10" db="EMBL/GenBank/DDBJ databases">
        <authorList>
            <person name="Palmer J.M."/>
        </authorList>
    </citation>
    <scope>NUCLEOTIDE SEQUENCE [LARGE SCALE GENOMIC DNA]</scope>
    <source>
        <strain evidence="2 3">TWF696</strain>
    </source>
</reference>
<dbReference type="Proteomes" id="UP001375240">
    <property type="component" value="Unassembled WGS sequence"/>
</dbReference>
<protein>
    <submittedName>
        <fullName evidence="2">Uncharacterized protein</fullName>
    </submittedName>
</protein>